<dbReference type="InParanoid" id="A0A0V0R8V2"/>
<keyword evidence="2" id="KW-1185">Reference proteome</keyword>
<evidence type="ECO:0000313" key="2">
    <source>
        <dbReference type="Proteomes" id="UP000054937"/>
    </source>
</evidence>
<dbReference type="Proteomes" id="UP000054937">
    <property type="component" value="Unassembled WGS sequence"/>
</dbReference>
<dbReference type="AlphaFoldDB" id="A0A0V0R8V2"/>
<proteinExistence type="predicted"/>
<comment type="caution">
    <text evidence="1">The sequence shown here is derived from an EMBL/GenBank/DDBJ whole genome shotgun (WGS) entry which is preliminary data.</text>
</comment>
<gene>
    <name evidence="1" type="ORF">PPERSA_12043</name>
</gene>
<sequence length="145" mass="17113">MYGSSCFCEMDLSDINKNYDIFEYIDKNVTVGDYPSFLGYLQQNYTSDSSFYKCVFDSIEKDQIMEYFPPNFSDLNDKCADLVQNQQQILEWNTYSYDTTNKTTCSELRSIVKNSITQKKDPKLQNCQRCLFLNKFFQLIGRIFN</sequence>
<organism evidence="1 2">
    <name type="scientific">Pseudocohnilembus persalinus</name>
    <name type="common">Ciliate</name>
    <dbReference type="NCBI Taxonomy" id="266149"/>
    <lineage>
        <taxon>Eukaryota</taxon>
        <taxon>Sar</taxon>
        <taxon>Alveolata</taxon>
        <taxon>Ciliophora</taxon>
        <taxon>Intramacronucleata</taxon>
        <taxon>Oligohymenophorea</taxon>
        <taxon>Scuticociliatia</taxon>
        <taxon>Philasterida</taxon>
        <taxon>Pseudocohnilembidae</taxon>
        <taxon>Pseudocohnilembus</taxon>
    </lineage>
</organism>
<reference evidence="1 2" key="1">
    <citation type="journal article" date="2015" name="Sci. Rep.">
        <title>Genome of the facultative scuticociliatosis pathogen Pseudocohnilembus persalinus provides insight into its virulence through horizontal gene transfer.</title>
        <authorList>
            <person name="Xiong J."/>
            <person name="Wang G."/>
            <person name="Cheng J."/>
            <person name="Tian M."/>
            <person name="Pan X."/>
            <person name="Warren A."/>
            <person name="Jiang C."/>
            <person name="Yuan D."/>
            <person name="Miao W."/>
        </authorList>
    </citation>
    <scope>NUCLEOTIDE SEQUENCE [LARGE SCALE GENOMIC DNA]</scope>
    <source>
        <strain evidence="1">36N120E</strain>
    </source>
</reference>
<evidence type="ECO:0000313" key="1">
    <source>
        <dbReference type="EMBL" id="KRX10919.1"/>
    </source>
</evidence>
<accession>A0A0V0R8V2</accession>
<name>A0A0V0R8V2_PSEPJ</name>
<dbReference type="EMBL" id="LDAU01000013">
    <property type="protein sequence ID" value="KRX10919.1"/>
    <property type="molecule type" value="Genomic_DNA"/>
</dbReference>
<protein>
    <submittedName>
        <fullName evidence="1">Uncharacterized protein</fullName>
    </submittedName>
</protein>